<keyword evidence="12" id="KW-1185">Reference proteome</keyword>
<evidence type="ECO:0000256" key="2">
    <source>
        <dbReference type="ARBA" id="ARBA00022723"/>
    </source>
</evidence>
<dbReference type="InterPro" id="IPR036971">
    <property type="entry name" value="PDEase_catalytic_dom_sf"/>
</dbReference>
<dbReference type="CDD" id="cd00077">
    <property type="entry name" value="HDc"/>
    <property type="match status" value="1"/>
</dbReference>
<comment type="similarity">
    <text evidence="7">Belongs to the cyclic nucleotide phosphodiesterase family.</text>
</comment>
<sequence>MDTQRNVARISSLFSTEERTRELESIIALKSRQISRLQKEVKSLLRIQQQQANTIENSFHDSRELEDRLHTYETRAKSDERAIKSLQEKLAEVTSSYQRILASYTNSVEEKRSSTASATKKAVPTPKAAVKKLEPVPSKDKLTNSGTTIVLPTSPLMGPLSPLRPSSSDGIVSPVAVASARAASQDDFRGTFSGRATLDSIIQFVRICSIMTEKHTDNEVTVANEAGRLIGAHVSTLFIYNREKDELEMKVKSSTRGKPTKFPANCGLVGHVTKNDVITRVSLPKENPHYDSRWDDRNGGPNIRINPTSLLYVPIHSNHELVGVLQFMHLNRQFSEDDETLMHLMEDIAGGFVRNHQLTERFRNDRLRDVQLIEACKLISGELDISELASTIVYNATIVCGAEECRLYLIDVNTKELVSVNQDTAECRYAMSQGIVGFVATTGQQVNITDVKSDSRFDPVVDQAPGKPAASLMCLPIKNENEETLGVISLINRKDNLPFSPFDVSTLSSLVQHIYTALSNAELFHKTLLGFNAALSTQQKYQVLLEVAESLTSQLDENKLIQFIMRRARELVNAERCSLFLMDEDHNELRSKVAEGTDEEIRVPMNMGIAGHVAATGSTLNIIEAYDDPRFNIEVDKRTGYKTRNILCMPIYNDEDKVIGVTQLINKFNGRFSQEDEEILKAFSIFCNITLRNAKLYKQAIQSQYKTQALLDVTMAISSEKSMQPLLKSIMKHARRCVKADRASLFLLDPFNGELRSQVAEGVEEIIIPVTDGIVGHVASTGEEVILTDAYGDERFSPLVDEMTGYKTKSVLCLPLRTDDGKIIGVTQMINKREGFFSQEDKALLKAFATFASRSVAQVLQSVPKPLKMASISDDPRFIPTEADKKAVLSWSFDALSYTREDLIRLVLAMFDIFGITKGFNIPPDRLFNLIVAISKAYRDVPYHNFWHAVDVTQVVFLFMWYGSTIRMTLSSLDIFATLVAALCHDIDHGGLNNAFHVKAQTPLALLYKDTSVLETHHCSRTISILSEVDNDILSELSEEQVASLWKTLISAILSTDMSLHFHLVKEFENIVQVERSFDASKQEHRKLLADMVLKCADISNVIKPFPIAKKWAEIICQEFFAQGDMERERGIAVSPLMNRQTVVIPQMQLGFINSICVPIFSLFSVFDNSLTPIQTNLKKNVEEWNKVLQQGYQ</sequence>
<dbReference type="InterPro" id="IPR023174">
    <property type="entry name" value="PDEase_CS"/>
</dbReference>
<evidence type="ECO:0000256" key="5">
    <source>
        <dbReference type="PIRSR" id="PIRSR623088-2"/>
    </source>
</evidence>
<keyword evidence="3 7" id="KW-0378">Hydrolase</keyword>
<feature type="binding site" evidence="5">
    <location>
        <position position="1098"/>
    </location>
    <ligand>
        <name>AMP</name>
        <dbReference type="ChEBI" id="CHEBI:456215"/>
    </ligand>
</feature>
<feature type="region of interest" description="Disordered" evidence="9">
    <location>
        <begin position="109"/>
        <end position="128"/>
    </location>
</feature>
<feature type="binding site" evidence="5">
    <location>
        <position position="986"/>
    </location>
    <ligand>
        <name>AMP</name>
        <dbReference type="ChEBI" id="CHEBI:456215"/>
    </ligand>
</feature>
<evidence type="ECO:0000256" key="9">
    <source>
        <dbReference type="SAM" id="MobiDB-lite"/>
    </source>
</evidence>
<accession>A0A2P6MX58</accession>
<feature type="binding site" evidence="6">
    <location>
        <position position="986"/>
    </location>
    <ligand>
        <name>Zn(2+)</name>
        <dbReference type="ChEBI" id="CHEBI:29105"/>
        <label>1</label>
    </ligand>
</feature>
<proteinExistence type="inferred from homology"/>
<evidence type="ECO:0000256" key="8">
    <source>
        <dbReference type="SAM" id="Coils"/>
    </source>
</evidence>
<dbReference type="EMBL" id="MDYQ01000337">
    <property type="protein sequence ID" value="PRP76273.1"/>
    <property type="molecule type" value="Genomic_DNA"/>
</dbReference>
<dbReference type="InterPro" id="IPR003607">
    <property type="entry name" value="HD/PDEase_dom"/>
</dbReference>
<dbReference type="GO" id="GO:0046872">
    <property type="term" value="F:metal ion binding"/>
    <property type="evidence" value="ECO:0007669"/>
    <property type="project" value="UniProtKB-KW"/>
</dbReference>
<dbReference type="InterPro" id="IPR023088">
    <property type="entry name" value="PDEase"/>
</dbReference>
<feature type="binding site" evidence="6">
    <location>
        <position position="985"/>
    </location>
    <ligand>
        <name>Zn(2+)</name>
        <dbReference type="ChEBI" id="CHEBI:29105"/>
        <label>1</label>
    </ligand>
</feature>
<feature type="binding site" evidence="5">
    <location>
        <position position="1149"/>
    </location>
    <ligand>
        <name>AMP</name>
        <dbReference type="ChEBI" id="CHEBI:456215"/>
    </ligand>
</feature>
<organism evidence="11 12">
    <name type="scientific">Planoprotostelium fungivorum</name>
    <dbReference type="NCBI Taxonomy" id="1890364"/>
    <lineage>
        <taxon>Eukaryota</taxon>
        <taxon>Amoebozoa</taxon>
        <taxon>Evosea</taxon>
        <taxon>Variosea</taxon>
        <taxon>Cavosteliida</taxon>
        <taxon>Cavosteliaceae</taxon>
        <taxon>Planoprotostelium</taxon>
    </lineage>
</organism>
<dbReference type="Pfam" id="PF00233">
    <property type="entry name" value="PDEase_I"/>
    <property type="match status" value="1"/>
</dbReference>
<dbReference type="InterPro" id="IPR002073">
    <property type="entry name" value="PDEase_catalytic_dom"/>
</dbReference>
<dbReference type="GO" id="GO:0004114">
    <property type="term" value="F:3',5'-cyclic-nucleotide phosphodiesterase activity"/>
    <property type="evidence" value="ECO:0007669"/>
    <property type="project" value="InterPro"/>
</dbReference>
<dbReference type="Gene3D" id="3.30.450.40">
    <property type="match status" value="4"/>
</dbReference>
<dbReference type="SUPFAM" id="SSF55781">
    <property type="entry name" value="GAF domain-like"/>
    <property type="match status" value="4"/>
</dbReference>
<dbReference type="PRINTS" id="PR00387">
    <property type="entry name" value="PDIESTERASE1"/>
</dbReference>
<comment type="cofactor">
    <cofactor evidence="7">
        <name>a divalent metal cation</name>
        <dbReference type="ChEBI" id="CHEBI:60240"/>
    </cofactor>
    <text evidence="7">Binds 2 divalent metal cations per subunit. Site 1 may preferentially bind zinc ions, while site 2 has a preference for magnesium and/or manganese ions.</text>
</comment>
<feature type="active site" description="Proton donor" evidence="4">
    <location>
        <position position="944"/>
    </location>
</feature>
<keyword evidence="8" id="KW-0175">Coiled coil</keyword>
<evidence type="ECO:0000313" key="12">
    <source>
        <dbReference type="Proteomes" id="UP000241769"/>
    </source>
</evidence>
<dbReference type="PROSITE" id="PS00126">
    <property type="entry name" value="PDEASE_I_1"/>
    <property type="match status" value="1"/>
</dbReference>
<feature type="compositionally biased region" description="Low complexity" evidence="9">
    <location>
        <begin position="114"/>
        <end position="128"/>
    </location>
</feature>
<evidence type="ECO:0000256" key="1">
    <source>
        <dbReference type="ARBA" id="ARBA00022535"/>
    </source>
</evidence>
<name>A0A2P6MX58_9EUKA</name>
<dbReference type="AlphaFoldDB" id="A0A2P6MX58"/>
<feature type="binding site" evidence="6">
    <location>
        <position position="948"/>
    </location>
    <ligand>
        <name>Zn(2+)</name>
        <dbReference type="ChEBI" id="CHEBI:29105"/>
        <label>1</label>
    </ligand>
</feature>
<evidence type="ECO:0000256" key="6">
    <source>
        <dbReference type="PIRSR" id="PIRSR623088-3"/>
    </source>
</evidence>
<dbReference type="InterPro" id="IPR029016">
    <property type="entry name" value="GAF-like_dom_sf"/>
</dbReference>
<gene>
    <name evidence="11" type="ORF">PROFUN_07795</name>
</gene>
<evidence type="ECO:0000256" key="4">
    <source>
        <dbReference type="PIRSR" id="PIRSR623088-1"/>
    </source>
</evidence>
<reference evidence="11 12" key="1">
    <citation type="journal article" date="2018" name="Genome Biol. Evol.">
        <title>Multiple Roots of Fruiting Body Formation in Amoebozoa.</title>
        <authorList>
            <person name="Hillmann F."/>
            <person name="Forbes G."/>
            <person name="Novohradska S."/>
            <person name="Ferling I."/>
            <person name="Riege K."/>
            <person name="Groth M."/>
            <person name="Westermann M."/>
            <person name="Marz M."/>
            <person name="Spaller T."/>
            <person name="Winckler T."/>
            <person name="Schaap P."/>
            <person name="Glockner G."/>
        </authorList>
    </citation>
    <scope>NUCLEOTIDE SEQUENCE [LARGE SCALE GENOMIC DNA]</scope>
    <source>
        <strain evidence="11 12">Jena</strain>
    </source>
</reference>
<dbReference type="STRING" id="1890364.A0A2P6MX58"/>
<dbReference type="GO" id="GO:0007165">
    <property type="term" value="P:signal transduction"/>
    <property type="evidence" value="ECO:0007669"/>
    <property type="project" value="InterPro"/>
</dbReference>
<keyword evidence="1" id="KW-0140">cGMP</keyword>
<dbReference type="SUPFAM" id="SSF109604">
    <property type="entry name" value="HD-domain/PDEase-like"/>
    <property type="match status" value="1"/>
</dbReference>
<dbReference type="SMART" id="SM00065">
    <property type="entry name" value="GAF"/>
    <property type="match status" value="4"/>
</dbReference>
<comment type="caution">
    <text evidence="11">The sequence shown here is derived from an EMBL/GenBank/DDBJ whole genome shotgun (WGS) entry which is preliminary data.</text>
</comment>
<feature type="domain" description="PDEase" evidence="10">
    <location>
        <begin position="864"/>
        <end position="1192"/>
    </location>
</feature>
<dbReference type="Pfam" id="PF01590">
    <property type="entry name" value="GAF"/>
    <property type="match status" value="4"/>
</dbReference>
<evidence type="ECO:0000256" key="3">
    <source>
        <dbReference type="ARBA" id="ARBA00022801"/>
    </source>
</evidence>
<feature type="binding site" evidence="6">
    <location>
        <position position="1098"/>
    </location>
    <ligand>
        <name>Zn(2+)</name>
        <dbReference type="ChEBI" id="CHEBI:29105"/>
        <label>1</label>
    </ligand>
</feature>
<dbReference type="InParanoid" id="A0A2P6MX58"/>
<dbReference type="SMART" id="SM00471">
    <property type="entry name" value="HDc"/>
    <property type="match status" value="1"/>
</dbReference>
<dbReference type="PANTHER" id="PTHR11347">
    <property type="entry name" value="CYCLIC NUCLEOTIDE PHOSPHODIESTERASE"/>
    <property type="match status" value="1"/>
</dbReference>
<dbReference type="InterPro" id="IPR003018">
    <property type="entry name" value="GAF"/>
</dbReference>
<dbReference type="Gene3D" id="1.10.1300.10">
    <property type="entry name" value="3'5'-cyclic nucleotide phosphodiesterase, catalytic domain"/>
    <property type="match status" value="1"/>
</dbReference>
<feature type="binding site" evidence="6">
    <location>
        <position position="986"/>
    </location>
    <ligand>
        <name>Zn(2+)</name>
        <dbReference type="ChEBI" id="CHEBI:29105"/>
        <label>2</label>
    </ligand>
</feature>
<evidence type="ECO:0000313" key="11">
    <source>
        <dbReference type="EMBL" id="PRP76273.1"/>
    </source>
</evidence>
<keyword evidence="2 6" id="KW-0479">Metal-binding</keyword>
<dbReference type="EC" id="3.1.4.-" evidence="7"/>
<feature type="coiled-coil region" evidence="8">
    <location>
        <begin position="62"/>
        <end position="96"/>
    </location>
</feature>
<dbReference type="OrthoDB" id="295473at2759"/>
<evidence type="ECO:0000259" key="10">
    <source>
        <dbReference type="PROSITE" id="PS51845"/>
    </source>
</evidence>
<dbReference type="PROSITE" id="PS51845">
    <property type="entry name" value="PDEASE_I_2"/>
    <property type="match status" value="1"/>
</dbReference>
<protein>
    <recommendedName>
        <fullName evidence="7">Phosphodiesterase</fullName>
        <ecNumber evidence="7">3.1.4.-</ecNumber>
    </recommendedName>
</protein>
<dbReference type="Proteomes" id="UP000241769">
    <property type="component" value="Unassembled WGS sequence"/>
</dbReference>
<feature type="binding site" evidence="5">
    <location>
        <begin position="944"/>
        <end position="948"/>
    </location>
    <ligand>
        <name>AMP</name>
        <dbReference type="ChEBI" id="CHEBI:456215"/>
    </ligand>
</feature>
<evidence type="ECO:0000256" key="7">
    <source>
        <dbReference type="RuleBase" id="RU363067"/>
    </source>
</evidence>